<reference evidence="1 2" key="1">
    <citation type="submission" date="2019-10" db="EMBL/GenBank/DDBJ databases">
        <authorList>
            <person name="Garlena R.A."/>
            <person name="Russell D.A."/>
            <person name="Pope W.H."/>
            <person name="Jacobs-Sera D."/>
            <person name="Hatfull G.F."/>
        </authorList>
    </citation>
    <scope>NUCLEOTIDE SEQUENCE [LARGE SCALE GENOMIC DNA]</scope>
</reference>
<accession>A0A649VDH0</accession>
<organism evidence="1 2">
    <name type="scientific">Mycobacterium phage Indlulamithi</name>
    <dbReference type="NCBI Taxonomy" id="2656582"/>
    <lineage>
        <taxon>Viruses</taxon>
        <taxon>Duplodnaviria</taxon>
        <taxon>Heunggongvirae</taxon>
        <taxon>Uroviricota</taxon>
        <taxon>Caudoviricetes</taxon>
        <taxon>Indlulamithivirus</taxon>
        <taxon>Indlulamithivirus indlulamithi</taxon>
    </lineage>
</organism>
<evidence type="ECO:0000313" key="1">
    <source>
        <dbReference type="EMBL" id="QGJ90125.1"/>
    </source>
</evidence>
<evidence type="ECO:0000313" key="2">
    <source>
        <dbReference type="Proteomes" id="UP000423609"/>
    </source>
</evidence>
<keyword evidence="2" id="KW-1185">Reference proteome</keyword>
<dbReference type="KEGG" id="vg:55624524"/>
<dbReference type="GeneID" id="55624524"/>
<dbReference type="RefSeq" id="YP_009853838.1">
    <property type="nucleotide sequence ID" value="NC_048824.1"/>
</dbReference>
<protein>
    <submittedName>
        <fullName evidence="1">Uncharacterized protein</fullName>
    </submittedName>
</protein>
<dbReference type="Proteomes" id="UP000423609">
    <property type="component" value="Segment"/>
</dbReference>
<name>A0A649VDH0_9CAUD</name>
<sequence length="94" mass="10682">MSVLEGPTFKAKYGGVCNQCGFSYEKGEAVHYVKDRVAHEHCHANTQFDNYPAVDDEDRRIHRSVANSEGYVARGIRKPKLCKECHIEHAGECW</sequence>
<dbReference type="EMBL" id="MN585993">
    <property type="protein sequence ID" value="QGJ90125.1"/>
    <property type="molecule type" value="Genomic_DNA"/>
</dbReference>
<proteinExistence type="predicted"/>
<gene>
    <name evidence="1" type="primary">87</name>
    <name evidence="1" type="ORF">PBI_INDLULAMITHI_87</name>
</gene>